<evidence type="ECO:0000256" key="6">
    <source>
        <dbReference type="ARBA" id="ARBA00023274"/>
    </source>
</evidence>
<dbReference type="eggNOG" id="ENOG502RXU1">
    <property type="taxonomic scope" value="Eukaryota"/>
</dbReference>
<dbReference type="GO" id="GO:0006412">
    <property type="term" value="P:translation"/>
    <property type="evidence" value="ECO:0007669"/>
    <property type="project" value="TreeGrafter"/>
</dbReference>
<dbReference type="InParanoid" id="G1L3K5"/>
<dbReference type="STRING" id="9646.ENSAMEP00000001465"/>
<comment type="similarity">
    <text evidence="2">Belongs to the universal ribosomal protein uS3 family.</text>
</comment>
<evidence type="ECO:0000256" key="2">
    <source>
        <dbReference type="ARBA" id="ARBA00010761"/>
    </source>
</evidence>
<dbReference type="PANTHER" id="PTHR21244:SF1">
    <property type="entry name" value="SMALL RIBOSOMAL SUBUNIT PROTEIN US3M"/>
    <property type="match status" value="1"/>
</dbReference>
<dbReference type="GO" id="GO:1990904">
    <property type="term" value="C:ribonucleoprotein complex"/>
    <property type="evidence" value="ECO:0007669"/>
    <property type="project" value="UniProtKB-KW"/>
</dbReference>
<dbReference type="Pfam" id="PF14955">
    <property type="entry name" value="MRP-S24"/>
    <property type="match status" value="1"/>
</dbReference>
<proteinExistence type="inferred from homology"/>
<reference evidence="7" key="2">
    <citation type="submission" date="2025-08" db="UniProtKB">
        <authorList>
            <consortium name="Ensembl"/>
        </authorList>
    </citation>
    <scope>IDENTIFICATION</scope>
</reference>
<keyword evidence="4" id="KW-0689">Ribosomal protein</keyword>
<keyword evidence="5" id="KW-0496">Mitochondrion</keyword>
<evidence type="ECO:0000256" key="4">
    <source>
        <dbReference type="ARBA" id="ARBA00022980"/>
    </source>
</evidence>
<dbReference type="Proteomes" id="UP000008912">
    <property type="component" value="Unassembled WGS sequence"/>
</dbReference>
<dbReference type="HOGENOM" id="CLU_134150_0_0_1"/>
<dbReference type="GeneTree" id="ENSGT01030000236998"/>
<evidence type="ECO:0000313" key="7">
    <source>
        <dbReference type="Ensembl" id="ENSAMEP00000001465.2"/>
    </source>
</evidence>
<sequence>MLGTFPGYLADPLILKRQAHQLEVCALVLRQLPAHKFHLLVGYSETLLSPCDKRPVCPHLQTVPSKVVYKYI</sequence>
<protein>
    <submittedName>
        <fullName evidence="7">Uncharacterized protein</fullName>
    </submittedName>
</protein>
<keyword evidence="8" id="KW-1185">Reference proteome</keyword>
<comment type="subcellular location">
    <subcellularLocation>
        <location evidence="1">Mitochondrion</location>
    </subcellularLocation>
</comment>
<accession>G1L3K5</accession>
<evidence type="ECO:0000313" key="8">
    <source>
        <dbReference type="Proteomes" id="UP000008912"/>
    </source>
</evidence>
<dbReference type="InterPro" id="IPR026146">
    <property type="entry name" value="Ribosomal_uS3m"/>
</dbReference>
<dbReference type="AlphaFoldDB" id="G1L3K5"/>
<dbReference type="Ensembl" id="ENSAMET00000001521.2">
    <property type="protein sequence ID" value="ENSAMEP00000001465.2"/>
    <property type="gene ID" value="ENSAMEG00000026255.1"/>
</dbReference>
<evidence type="ECO:0000256" key="3">
    <source>
        <dbReference type="ARBA" id="ARBA00022946"/>
    </source>
</evidence>
<keyword evidence="6" id="KW-0687">Ribonucleoprotein</keyword>
<dbReference type="PANTHER" id="PTHR21244">
    <property type="entry name" value="MITOCHONDRIAL 28S RIBOSOMAL PROTEIN S24"/>
    <property type="match status" value="1"/>
</dbReference>
<evidence type="ECO:0000256" key="5">
    <source>
        <dbReference type="ARBA" id="ARBA00023128"/>
    </source>
</evidence>
<reference evidence="7 8" key="1">
    <citation type="journal article" date="2010" name="Nature">
        <title>The sequence and de novo assembly of the giant panda genome.</title>
        <authorList>
            <person name="Li R."/>
            <person name="Fan W."/>
            <person name="Tian G."/>
            <person name="Zhu H."/>
            <person name="He L."/>
            <person name="Cai J."/>
            <person name="Huang Q."/>
            <person name="Cai Q."/>
            <person name="Li B."/>
            <person name="Bai Y."/>
            <person name="Zhang Z."/>
            <person name="Zhang Y."/>
            <person name="Wang W."/>
            <person name="Li J."/>
            <person name="Wei F."/>
            <person name="Li H."/>
            <person name="Jian M."/>
            <person name="Li J."/>
            <person name="Zhang Z."/>
            <person name="Nielsen R."/>
            <person name="Li D."/>
            <person name="Gu W."/>
            <person name="Yang Z."/>
            <person name="Xuan Z."/>
            <person name="Ryder O.A."/>
            <person name="Leung F.C."/>
            <person name="Zhou Y."/>
            <person name="Cao J."/>
            <person name="Sun X."/>
            <person name="Fu Y."/>
            <person name="Fang X."/>
            <person name="Guo X."/>
            <person name="Wang B."/>
            <person name="Hou R."/>
            <person name="Shen F."/>
            <person name="Mu B."/>
            <person name="Ni P."/>
            <person name="Lin R."/>
            <person name="Qian W."/>
            <person name="Wang G."/>
            <person name="Yu C."/>
            <person name="Nie W."/>
            <person name="Wang J."/>
            <person name="Wu Z."/>
            <person name="Liang H."/>
            <person name="Min J."/>
            <person name="Wu Q."/>
            <person name="Cheng S."/>
            <person name="Ruan J."/>
            <person name="Wang M."/>
            <person name="Shi Z."/>
            <person name="Wen M."/>
            <person name="Liu B."/>
            <person name="Ren X."/>
            <person name="Zheng H."/>
            <person name="Dong D."/>
            <person name="Cook K."/>
            <person name="Shan G."/>
            <person name="Zhang H."/>
            <person name="Kosiol C."/>
            <person name="Xie X."/>
            <person name="Lu Z."/>
            <person name="Zheng H."/>
            <person name="Li Y."/>
            <person name="Steiner C.C."/>
            <person name="Lam T.T."/>
            <person name="Lin S."/>
            <person name="Zhang Q."/>
            <person name="Li G."/>
            <person name="Tian J."/>
            <person name="Gong T."/>
            <person name="Liu H."/>
            <person name="Zhang D."/>
            <person name="Fang L."/>
            <person name="Ye C."/>
            <person name="Zhang J."/>
            <person name="Hu W."/>
            <person name="Xu A."/>
            <person name="Ren Y."/>
            <person name="Zhang G."/>
            <person name="Bruford M.W."/>
            <person name="Li Q."/>
            <person name="Ma L."/>
            <person name="Guo Y."/>
            <person name="An N."/>
            <person name="Hu Y."/>
            <person name="Zheng Y."/>
            <person name="Shi Y."/>
            <person name="Li Z."/>
            <person name="Liu Q."/>
            <person name="Chen Y."/>
            <person name="Zhao J."/>
            <person name="Qu N."/>
            <person name="Zhao S."/>
            <person name="Tian F."/>
            <person name="Wang X."/>
            <person name="Wang H."/>
            <person name="Xu L."/>
            <person name="Liu X."/>
            <person name="Vinar T."/>
            <person name="Wang Y."/>
            <person name="Lam T.W."/>
            <person name="Yiu S.M."/>
            <person name="Liu S."/>
            <person name="Zhang H."/>
            <person name="Li D."/>
            <person name="Huang Y."/>
            <person name="Wang X."/>
            <person name="Yang G."/>
            <person name="Jiang Z."/>
            <person name="Wang J."/>
            <person name="Qin N."/>
            <person name="Li L."/>
            <person name="Li J."/>
            <person name="Bolund L."/>
            <person name="Kristiansen K."/>
            <person name="Wong G.K."/>
            <person name="Olson M."/>
            <person name="Zhang X."/>
            <person name="Li S."/>
            <person name="Yang H."/>
            <person name="Wang J."/>
            <person name="Wang J."/>
        </authorList>
    </citation>
    <scope>NUCLEOTIDE SEQUENCE [LARGE SCALE GENOMIC DNA]</scope>
</reference>
<dbReference type="GO" id="GO:0005840">
    <property type="term" value="C:ribosome"/>
    <property type="evidence" value="ECO:0007669"/>
    <property type="project" value="UniProtKB-KW"/>
</dbReference>
<reference evidence="7" key="3">
    <citation type="submission" date="2025-09" db="UniProtKB">
        <authorList>
            <consortium name="Ensembl"/>
        </authorList>
    </citation>
    <scope>IDENTIFICATION</scope>
</reference>
<organism evidence="7 8">
    <name type="scientific">Ailuropoda melanoleuca</name>
    <name type="common">Giant panda</name>
    <dbReference type="NCBI Taxonomy" id="9646"/>
    <lineage>
        <taxon>Eukaryota</taxon>
        <taxon>Metazoa</taxon>
        <taxon>Chordata</taxon>
        <taxon>Craniata</taxon>
        <taxon>Vertebrata</taxon>
        <taxon>Euteleostomi</taxon>
        <taxon>Mammalia</taxon>
        <taxon>Eutheria</taxon>
        <taxon>Laurasiatheria</taxon>
        <taxon>Carnivora</taxon>
        <taxon>Caniformia</taxon>
        <taxon>Ursidae</taxon>
        <taxon>Ailuropoda</taxon>
    </lineage>
</organism>
<keyword evidence="3" id="KW-0809">Transit peptide</keyword>
<name>G1L3K5_AILME</name>
<evidence type="ECO:0000256" key="1">
    <source>
        <dbReference type="ARBA" id="ARBA00004173"/>
    </source>
</evidence>
<dbReference type="GO" id="GO:0005739">
    <property type="term" value="C:mitochondrion"/>
    <property type="evidence" value="ECO:0007669"/>
    <property type="project" value="UniProtKB-SubCell"/>
</dbReference>